<keyword evidence="2 3" id="KW-0040">ANK repeat</keyword>
<dbReference type="PROSITE" id="PS50225">
    <property type="entry name" value="SOCS"/>
    <property type="match status" value="1"/>
</dbReference>
<dbReference type="Gene3D" id="1.25.40.20">
    <property type="entry name" value="Ankyrin repeat-containing domain"/>
    <property type="match status" value="1"/>
</dbReference>
<dbReference type="Proteomes" id="UP000663879">
    <property type="component" value="Unassembled WGS sequence"/>
</dbReference>
<dbReference type="InterPro" id="IPR036770">
    <property type="entry name" value="Ankyrin_rpt-contain_sf"/>
</dbReference>
<evidence type="ECO:0000256" key="2">
    <source>
        <dbReference type="ARBA" id="ARBA00023043"/>
    </source>
</evidence>
<proteinExistence type="predicted"/>
<dbReference type="OrthoDB" id="19174at2759"/>
<evidence type="ECO:0000259" key="4">
    <source>
        <dbReference type="PROSITE" id="PS50225"/>
    </source>
</evidence>
<protein>
    <recommendedName>
        <fullName evidence="4">SOCS box domain-containing protein</fullName>
    </recommendedName>
</protein>
<dbReference type="InterPro" id="IPR001496">
    <property type="entry name" value="SOCS_box"/>
</dbReference>
<organism evidence="5 6">
    <name type="scientific">Brachionus calyciflorus</name>
    <dbReference type="NCBI Taxonomy" id="104777"/>
    <lineage>
        <taxon>Eukaryota</taxon>
        <taxon>Metazoa</taxon>
        <taxon>Spiralia</taxon>
        <taxon>Gnathifera</taxon>
        <taxon>Rotifera</taxon>
        <taxon>Eurotatoria</taxon>
        <taxon>Monogononta</taxon>
        <taxon>Pseudotrocha</taxon>
        <taxon>Ploima</taxon>
        <taxon>Brachionidae</taxon>
        <taxon>Brachionus</taxon>
    </lineage>
</organism>
<name>A0A814IS65_9BILA</name>
<accession>A0A814IS65</accession>
<evidence type="ECO:0000313" key="5">
    <source>
        <dbReference type="EMBL" id="CAF1027490.1"/>
    </source>
</evidence>
<dbReference type="Pfam" id="PF12796">
    <property type="entry name" value="Ank_2"/>
    <property type="match status" value="1"/>
</dbReference>
<dbReference type="SMART" id="SM00248">
    <property type="entry name" value="ANK"/>
    <property type="match status" value="4"/>
</dbReference>
<feature type="repeat" description="ANK" evidence="3">
    <location>
        <begin position="228"/>
        <end position="260"/>
    </location>
</feature>
<dbReference type="PROSITE" id="PS50088">
    <property type="entry name" value="ANK_REPEAT"/>
    <property type="match status" value="1"/>
</dbReference>
<feature type="domain" description="SOCS box" evidence="4">
    <location>
        <begin position="491"/>
        <end position="563"/>
    </location>
</feature>
<keyword evidence="6" id="KW-1185">Reference proteome</keyword>
<sequence>MSTNQLPPPLPNTLSSLRMTYMSLFNQILDNSININCICKTTSKIAENTTSENAPKNMNQVFDRNDFMSDSDDSDEEMNTESKVSEAHIQNLDHDLDKNPYLNRMCDLSCFENMRYVYFVLKNCFQGLDEQNLEEKILKFDQLWLNFKFINKNPKSCDYYGTTLFHYAAADNCFHLLKYSLEKYPQGVFCIDSKGMTPLMRAVQRNSFECVEYLLNETKSDLNGSSQSTYTPLWFAVSNGYESLAKILLNFNASPSIINKSVMPNIANGYEMMHHEDLTGIRETRDSESLTSLYLFSPLRASIVYSRYEIMLDLLKFNANVYEIFGATLSNPNLSVCLSTKPNEDYVNSLKFFFRQFGCEKEGHLDLLNQDKFLNILNSFIQNPNVYRRMFLEFVKYLIFKINSNLNLVDKLYEYLNRMNKNSIDYVMQMTRLIQEDGETELKWVDYVEIINDFMNSLDTFLSLDNNYAMSLSFNLTSGMGQNLRAYNFNLLRFSLLLMEKYFRPKSLMELCRYEIRRNLFDKINKYKVEYKIGFLKNDLLESILQKCAIPYQLKNYVLYKDN</sequence>
<gene>
    <name evidence="5" type="ORF">OXX778_LOCUS17690</name>
</gene>
<dbReference type="PANTHER" id="PTHR24198">
    <property type="entry name" value="ANKYRIN REPEAT AND PROTEIN KINASE DOMAIN-CONTAINING PROTEIN"/>
    <property type="match status" value="1"/>
</dbReference>
<comment type="caution">
    <text evidence="5">The sequence shown here is derived from an EMBL/GenBank/DDBJ whole genome shotgun (WGS) entry which is preliminary data.</text>
</comment>
<keyword evidence="1" id="KW-0677">Repeat</keyword>
<dbReference type="EMBL" id="CAJNOC010004601">
    <property type="protein sequence ID" value="CAF1027490.1"/>
    <property type="molecule type" value="Genomic_DNA"/>
</dbReference>
<evidence type="ECO:0000313" key="6">
    <source>
        <dbReference type="Proteomes" id="UP000663879"/>
    </source>
</evidence>
<reference evidence="5" key="1">
    <citation type="submission" date="2021-02" db="EMBL/GenBank/DDBJ databases">
        <authorList>
            <person name="Nowell W R."/>
        </authorList>
    </citation>
    <scope>NUCLEOTIDE SEQUENCE</scope>
    <source>
        <strain evidence="5">Ploen Becks lab</strain>
    </source>
</reference>
<dbReference type="SUPFAM" id="SSF48403">
    <property type="entry name" value="Ankyrin repeat"/>
    <property type="match status" value="1"/>
</dbReference>
<dbReference type="AlphaFoldDB" id="A0A814IS65"/>
<dbReference type="PANTHER" id="PTHR24198:SF165">
    <property type="entry name" value="ANKYRIN REPEAT-CONTAINING PROTEIN-RELATED"/>
    <property type="match status" value="1"/>
</dbReference>
<evidence type="ECO:0000256" key="1">
    <source>
        <dbReference type="ARBA" id="ARBA00022737"/>
    </source>
</evidence>
<evidence type="ECO:0000256" key="3">
    <source>
        <dbReference type="PROSITE-ProRule" id="PRU00023"/>
    </source>
</evidence>
<dbReference type="InterPro" id="IPR002110">
    <property type="entry name" value="Ankyrin_rpt"/>
</dbReference>